<comment type="caution">
    <text evidence="9">The sequence shown here is derived from an EMBL/GenBank/DDBJ whole genome shotgun (WGS) entry which is preliminary data.</text>
</comment>
<dbReference type="Gene3D" id="1.10.10.10">
    <property type="entry name" value="Winged helix-like DNA-binding domain superfamily/Winged helix DNA-binding domain"/>
    <property type="match status" value="1"/>
</dbReference>
<dbReference type="InterPro" id="IPR007630">
    <property type="entry name" value="RNA_pol_sigma70_r4"/>
</dbReference>
<organism evidence="9 10">
    <name type="scientific">Streptantibioticus rubrisoli</name>
    <dbReference type="NCBI Taxonomy" id="1387313"/>
    <lineage>
        <taxon>Bacteria</taxon>
        <taxon>Bacillati</taxon>
        <taxon>Actinomycetota</taxon>
        <taxon>Actinomycetes</taxon>
        <taxon>Kitasatosporales</taxon>
        <taxon>Streptomycetaceae</taxon>
        <taxon>Streptantibioticus</taxon>
    </lineage>
</organism>
<accession>A0ABT1P5R9</accession>
<proteinExistence type="inferred from homology"/>
<gene>
    <name evidence="9" type="ORF">NON19_01370</name>
</gene>
<dbReference type="SUPFAM" id="SSF88946">
    <property type="entry name" value="Sigma2 domain of RNA polymerase sigma factors"/>
    <property type="match status" value="1"/>
</dbReference>
<dbReference type="InterPro" id="IPR013324">
    <property type="entry name" value="RNA_pol_sigma_r3/r4-like"/>
</dbReference>
<keyword evidence="10" id="KW-1185">Reference proteome</keyword>
<dbReference type="CDD" id="cd06171">
    <property type="entry name" value="Sigma70_r4"/>
    <property type="match status" value="1"/>
</dbReference>
<reference evidence="9 10" key="1">
    <citation type="submission" date="2022-06" db="EMBL/GenBank/DDBJ databases">
        <title>Draft genome sequence of type strain Streptomyces rubrisoli DSM 42083.</title>
        <authorList>
            <person name="Duangmal K."/>
            <person name="Klaysubun C."/>
        </authorList>
    </citation>
    <scope>NUCLEOTIDE SEQUENCE [LARGE SCALE GENOMIC DNA]</scope>
    <source>
        <strain evidence="9 10">DSM 42083</strain>
    </source>
</reference>
<keyword evidence="5 6" id="KW-0804">Transcription</keyword>
<name>A0ABT1P5R9_9ACTN</name>
<dbReference type="NCBIfam" id="NF007227">
    <property type="entry name" value="PRK09645.1"/>
    <property type="match status" value="1"/>
</dbReference>
<feature type="domain" description="RNA polymerase sigma-70 region 2" evidence="7">
    <location>
        <begin position="24"/>
        <end position="92"/>
    </location>
</feature>
<dbReference type="Gene3D" id="1.10.1740.10">
    <property type="match status" value="1"/>
</dbReference>
<evidence type="ECO:0000256" key="2">
    <source>
        <dbReference type="ARBA" id="ARBA00023015"/>
    </source>
</evidence>
<dbReference type="EMBL" id="JANFNH010000001">
    <property type="protein sequence ID" value="MCQ4040704.1"/>
    <property type="molecule type" value="Genomic_DNA"/>
</dbReference>
<dbReference type="InterPro" id="IPR000838">
    <property type="entry name" value="RNA_pol_sigma70_ECF_CS"/>
</dbReference>
<evidence type="ECO:0000256" key="5">
    <source>
        <dbReference type="ARBA" id="ARBA00023163"/>
    </source>
</evidence>
<dbReference type="InterPro" id="IPR013325">
    <property type="entry name" value="RNA_pol_sigma_r2"/>
</dbReference>
<evidence type="ECO:0000256" key="1">
    <source>
        <dbReference type="ARBA" id="ARBA00010641"/>
    </source>
</evidence>
<dbReference type="Pfam" id="PF04542">
    <property type="entry name" value="Sigma70_r2"/>
    <property type="match status" value="1"/>
</dbReference>
<dbReference type="SUPFAM" id="SSF88659">
    <property type="entry name" value="Sigma3 and sigma4 domains of RNA polymerase sigma factors"/>
    <property type="match status" value="1"/>
</dbReference>
<dbReference type="InterPro" id="IPR007627">
    <property type="entry name" value="RNA_pol_sigma70_r2"/>
</dbReference>
<dbReference type="PANTHER" id="PTHR43133">
    <property type="entry name" value="RNA POLYMERASE ECF-TYPE SIGMA FACTO"/>
    <property type="match status" value="1"/>
</dbReference>
<evidence type="ECO:0000259" key="8">
    <source>
        <dbReference type="Pfam" id="PF04545"/>
    </source>
</evidence>
<evidence type="ECO:0000259" key="7">
    <source>
        <dbReference type="Pfam" id="PF04542"/>
    </source>
</evidence>
<dbReference type="NCBIfam" id="TIGR02937">
    <property type="entry name" value="sigma70-ECF"/>
    <property type="match status" value="1"/>
</dbReference>
<evidence type="ECO:0000256" key="3">
    <source>
        <dbReference type="ARBA" id="ARBA00023082"/>
    </source>
</evidence>
<feature type="domain" description="RNA polymerase sigma-70 region 4" evidence="8">
    <location>
        <begin position="124"/>
        <end position="172"/>
    </location>
</feature>
<evidence type="ECO:0000256" key="4">
    <source>
        <dbReference type="ARBA" id="ARBA00023125"/>
    </source>
</evidence>
<evidence type="ECO:0000313" key="9">
    <source>
        <dbReference type="EMBL" id="MCQ4040704.1"/>
    </source>
</evidence>
<dbReference type="RefSeq" id="WP_255924649.1">
    <property type="nucleotide sequence ID" value="NZ_JANFNH010000001.1"/>
</dbReference>
<dbReference type="InterPro" id="IPR036388">
    <property type="entry name" value="WH-like_DNA-bd_sf"/>
</dbReference>
<comment type="similarity">
    <text evidence="1 6">Belongs to the sigma-70 factor family. ECF subfamily.</text>
</comment>
<dbReference type="Pfam" id="PF04545">
    <property type="entry name" value="Sigma70_r4"/>
    <property type="match status" value="1"/>
</dbReference>
<dbReference type="InterPro" id="IPR014284">
    <property type="entry name" value="RNA_pol_sigma-70_dom"/>
</dbReference>
<dbReference type="Proteomes" id="UP001206206">
    <property type="component" value="Unassembled WGS sequence"/>
</dbReference>
<sequence>MLIQRRRSKRSQTAEADSELVRRLYRQHAAALLSYVMTLTGGDRYWAEDVVQETLLRAWRHAAQLADPTRSARPWLATVARRIVIDDYRSRKARPQEMGDTALELLAGPDEFDRALSAMTLTKALATLTPAHREAIVESYLAGRTVQQAAAVLGIPNGTVKSRIYYGLRALRRTLEEQGVGVPG</sequence>
<keyword evidence="4 6" id="KW-0238">DNA-binding</keyword>
<dbReference type="PROSITE" id="PS01063">
    <property type="entry name" value="SIGMA70_ECF"/>
    <property type="match status" value="1"/>
</dbReference>
<dbReference type="InterPro" id="IPR039425">
    <property type="entry name" value="RNA_pol_sigma-70-like"/>
</dbReference>
<protein>
    <recommendedName>
        <fullName evidence="6">RNA polymerase sigma factor</fullName>
    </recommendedName>
</protein>
<dbReference type="PANTHER" id="PTHR43133:SF52">
    <property type="entry name" value="ECF RNA POLYMERASE SIGMA FACTOR SIGL"/>
    <property type="match status" value="1"/>
</dbReference>
<keyword evidence="3 6" id="KW-0731">Sigma factor</keyword>
<evidence type="ECO:0000313" key="10">
    <source>
        <dbReference type="Proteomes" id="UP001206206"/>
    </source>
</evidence>
<keyword evidence="2 6" id="KW-0805">Transcription regulation</keyword>
<evidence type="ECO:0000256" key="6">
    <source>
        <dbReference type="RuleBase" id="RU000716"/>
    </source>
</evidence>